<evidence type="ECO:0000256" key="12">
    <source>
        <dbReference type="SAM" id="Phobius"/>
    </source>
</evidence>
<evidence type="ECO:0000256" key="6">
    <source>
        <dbReference type="ARBA" id="ARBA00023136"/>
    </source>
</evidence>
<dbReference type="InterPro" id="IPR001320">
    <property type="entry name" value="Iontro_rcpt_C"/>
</dbReference>
<evidence type="ECO:0000256" key="7">
    <source>
        <dbReference type="ARBA" id="ARBA00023170"/>
    </source>
</evidence>
<dbReference type="Gene3D" id="3.40.190.10">
    <property type="entry name" value="Periplasmic binding protein-like II"/>
    <property type="match status" value="1"/>
</dbReference>
<keyword evidence="3 12" id="KW-0812">Transmembrane</keyword>
<feature type="domain" description="Ionotropic glutamate receptor C-terminal" evidence="13">
    <location>
        <begin position="2"/>
        <end position="318"/>
    </location>
</feature>
<dbReference type="Pfam" id="PF00060">
    <property type="entry name" value="Lig_chan"/>
    <property type="match status" value="1"/>
</dbReference>
<evidence type="ECO:0000259" key="13">
    <source>
        <dbReference type="SMART" id="SM00079"/>
    </source>
</evidence>
<evidence type="ECO:0000256" key="4">
    <source>
        <dbReference type="ARBA" id="ARBA00022989"/>
    </source>
</evidence>
<dbReference type="InterPro" id="IPR019594">
    <property type="entry name" value="Glu/Gly-bd"/>
</dbReference>
<comment type="subcellular location">
    <subcellularLocation>
        <location evidence="1">Membrane</location>
        <topology evidence="1">Multi-pass membrane protein</topology>
    </subcellularLocation>
</comment>
<dbReference type="Proteomes" id="UP000095280">
    <property type="component" value="Unplaced"/>
</dbReference>
<evidence type="ECO:0000313" key="15">
    <source>
        <dbReference type="WBParaSite" id="snap_masked-unitig_23919-processed-gene-0.1-mRNA-1"/>
    </source>
</evidence>
<evidence type="ECO:0000256" key="3">
    <source>
        <dbReference type="ARBA" id="ARBA00022692"/>
    </source>
</evidence>
<evidence type="ECO:0000256" key="5">
    <source>
        <dbReference type="ARBA" id="ARBA00023065"/>
    </source>
</evidence>
<evidence type="ECO:0000256" key="10">
    <source>
        <dbReference type="ARBA" id="ARBA00023303"/>
    </source>
</evidence>
<evidence type="ECO:0000256" key="1">
    <source>
        <dbReference type="ARBA" id="ARBA00004141"/>
    </source>
</evidence>
<evidence type="ECO:0000256" key="9">
    <source>
        <dbReference type="ARBA" id="ARBA00023286"/>
    </source>
</evidence>
<evidence type="ECO:0000313" key="14">
    <source>
        <dbReference type="Proteomes" id="UP000095280"/>
    </source>
</evidence>
<accession>A0A1I8JNU6</accession>
<dbReference type="WBParaSite" id="snap_masked-unitig_23919-processed-gene-0.1-mRNA-1">
    <property type="protein sequence ID" value="snap_masked-unitig_23919-processed-gene-0.1-mRNA-1"/>
    <property type="gene ID" value="snap_masked-unitig_23919-processed-gene-0.1"/>
</dbReference>
<keyword evidence="4 12" id="KW-1133">Transmembrane helix</keyword>
<dbReference type="Pfam" id="PF10613">
    <property type="entry name" value="Lig_chan-Glu_bd"/>
    <property type="match status" value="1"/>
</dbReference>
<reference evidence="15" key="1">
    <citation type="submission" date="2016-11" db="UniProtKB">
        <authorList>
            <consortium name="WormBaseParasite"/>
        </authorList>
    </citation>
    <scope>IDENTIFICATION</scope>
</reference>
<dbReference type="SUPFAM" id="SSF53850">
    <property type="entry name" value="Periplasmic binding protein-like II"/>
    <property type="match status" value="1"/>
</dbReference>
<sequence length="563" mass="61380">TRSKSASDGQFGSPKLNEAGEQVWSGAIGDLISGTADVAIGTLVITYDRERVVDFTTPFMGLGLSVIMKKPEQQTDPLHGRVWTCMLLAWLLTSLLMLVCARLSPYEWYSHNDCVPVVENQFGALNSMWFTIGSLMQQVLPTSKPQDPNWRPGPHRPRMVATTWWFFTLLLISSYTANLAAFLTTSRLGNIDSVEALASQSKVKFGCPVGGAMYNFFKNVGFHGFLSAKNESFVRKTSEGIGRVREGGYAYILESTFNQYYRERDCELTQIGGIFNPSSYAFAVPQGNAFLKEELGEVILQLHKEQFIEDLSNAWIKRFNLTGPPCSEAVDDASPTGTMERPFLDLLIEHLRLATKLNINQKEMSPAPPPCACNACWLAIAEAGSSAPESATAPPPPSAFAAASLCLPAAATGVGALVGFGRFTDSPRRPRSHRYGRPSASQLLSRPHGFFSLHVAAASIFSRRPRPPLRQGRQVARGAGANENRQAGTAARLARLMPAAPTSLSTGPFCGGAKVGRRVYDGARNFAPAPDKHRHRQSASESAAGLAWRRRLRALPAQKVADF</sequence>
<keyword evidence="6 12" id="KW-0472">Membrane</keyword>
<dbReference type="PANTHER" id="PTHR18966">
    <property type="entry name" value="IONOTROPIC GLUTAMATE RECEPTOR"/>
    <property type="match status" value="1"/>
</dbReference>
<keyword evidence="7" id="KW-0675">Receptor</keyword>
<dbReference type="GO" id="GO:0016020">
    <property type="term" value="C:membrane"/>
    <property type="evidence" value="ECO:0007669"/>
    <property type="project" value="UniProtKB-SubCell"/>
</dbReference>
<proteinExistence type="predicted"/>
<keyword evidence="8" id="KW-0325">Glycoprotein</keyword>
<protein>
    <submittedName>
        <fullName evidence="15">PBPe domain-containing protein</fullName>
    </submittedName>
</protein>
<feature type="transmembrane region" description="Helical" evidence="12">
    <location>
        <begin position="164"/>
        <end position="183"/>
    </location>
</feature>
<keyword evidence="14" id="KW-1185">Reference proteome</keyword>
<dbReference type="Gene3D" id="1.10.287.70">
    <property type="match status" value="1"/>
</dbReference>
<keyword evidence="9" id="KW-1071">Ligand-gated ion channel</keyword>
<name>A0A1I8JNU6_9PLAT</name>
<evidence type="ECO:0000256" key="8">
    <source>
        <dbReference type="ARBA" id="ARBA00023180"/>
    </source>
</evidence>
<evidence type="ECO:0000256" key="11">
    <source>
        <dbReference type="SAM" id="MobiDB-lite"/>
    </source>
</evidence>
<feature type="region of interest" description="Disordered" evidence="11">
    <location>
        <begin position="464"/>
        <end position="485"/>
    </location>
</feature>
<evidence type="ECO:0000256" key="2">
    <source>
        <dbReference type="ARBA" id="ARBA00022448"/>
    </source>
</evidence>
<keyword evidence="5" id="KW-0406">Ion transport</keyword>
<dbReference type="SMART" id="SM00079">
    <property type="entry name" value="PBPe"/>
    <property type="match status" value="1"/>
</dbReference>
<keyword evidence="10" id="KW-0407">Ion channel</keyword>
<dbReference type="GO" id="GO:0015276">
    <property type="term" value="F:ligand-gated monoatomic ion channel activity"/>
    <property type="evidence" value="ECO:0007669"/>
    <property type="project" value="InterPro"/>
</dbReference>
<keyword evidence="2" id="KW-0813">Transport</keyword>
<dbReference type="InterPro" id="IPR015683">
    <property type="entry name" value="Ionotropic_Glu_rcpt"/>
</dbReference>
<organism evidence="14 15">
    <name type="scientific">Macrostomum lignano</name>
    <dbReference type="NCBI Taxonomy" id="282301"/>
    <lineage>
        <taxon>Eukaryota</taxon>
        <taxon>Metazoa</taxon>
        <taxon>Spiralia</taxon>
        <taxon>Lophotrochozoa</taxon>
        <taxon>Platyhelminthes</taxon>
        <taxon>Rhabditophora</taxon>
        <taxon>Macrostomorpha</taxon>
        <taxon>Macrostomida</taxon>
        <taxon>Macrostomidae</taxon>
        <taxon>Macrostomum</taxon>
    </lineage>
</organism>
<dbReference type="FunFam" id="1.10.287.70:FF:000143">
    <property type="entry name" value="Probable glutamate receptor"/>
    <property type="match status" value="1"/>
</dbReference>
<dbReference type="AlphaFoldDB" id="A0A1I8JNU6"/>